<dbReference type="GO" id="GO:0032259">
    <property type="term" value="P:methylation"/>
    <property type="evidence" value="ECO:0007669"/>
    <property type="project" value="UniProtKB-KW"/>
</dbReference>
<accession>A0A2L0E6T6</accession>
<dbReference type="Gene3D" id="3.90.120.10">
    <property type="entry name" value="DNA Methylase, subunit A, domain 2"/>
    <property type="match status" value="1"/>
</dbReference>
<dbReference type="Gene3D" id="3.40.50.150">
    <property type="entry name" value="Vaccinia Virus protein VP39"/>
    <property type="match status" value="1"/>
</dbReference>
<evidence type="ECO:0000256" key="3">
    <source>
        <dbReference type="ARBA" id="ARBA00022679"/>
    </source>
</evidence>
<protein>
    <recommendedName>
        <fullName evidence="1">DNA (cytosine-5-)-methyltransferase</fullName>
        <ecNumber evidence="1">2.1.1.37</ecNumber>
    </recommendedName>
</protein>
<dbReference type="SUPFAM" id="SSF53335">
    <property type="entry name" value="S-adenosyl-L-methionine-dependent methyltransferases"/>
    <property type="match status" value="1"/>
</dbReference>
<keyword evidence="2 5" id="KW-0489">Methyltransferase</keyword>
<dbReference type="PROSITE" id="PS51679">
    <property type="entry name" value="SAM_MT_C5"/>
    <property type="match status" value="1"/>
</dbReference>
<dbReference type="InterPro" id="IPR050390">
    <property type="entry name" value="C5-Methyltransferase"/>
</dbReference>
<evidence type="ECO:0000256" key="2">
    <source>
        <dbReference type="ARBA" id="ARBA00022603"/>
    </source>
</evidence>
<dbReference type="EMBL" id="MF000328">
    <property type="protein sequence ID" value="AUX13162.1"/>
    <property type="molecule type" value="Genomic_DNA"/>
</dbReference>
<comment type="similarity">
    <text evidence="5">Belongs to the class I-like SAM-binding methyltransferase superfamily. C5-methyltransferase family.</text>
</comment>
<feature type="region of interest" description="Disordered" evidence="6">
    <location>
        <begin position="64"/>
        <end position="84"/>
    </location>
</feature>
<evidence type="ECO:0000256" key="1">
    <source>
        <dbReference type="ARBA" id="ARBA00011975"/>
    </source>
</evidence>
<dbReference type="InterPro" id="IPR001525">
    <property type="entry name" value="C5_MeTfrase"/>
</dbReference>
<evidence type="ECO:0000256" key="5">
    <source>
        <dbReference type="PROSITE-ProRule" id="PRU01016"/>
    </source>
</evidence>
<reference evidence="7" key="1">
    <citation type="submission" date="2017-04" db="EMBL/GenBank/DDBJ databases">
        <title>A global DNA methylation in Cryphonectria parasitica and genome-wide changes in DNA methylation of a sectored progeny of a CpBck1 mutant.</title>
        <authorList>
            <person name="So K.K."/>
            <person name="Ko Y.H."/>
            <person name="Chun J."/>
            <person name="Bal J."/>
            <person name="Jeon J."/>
            <person name="Kim J.M."/>
            <person name="Choi J."/>
            <person name="Lee Y.H."/>
            <person name="Huh J.H."/>
            <person name="Yang M.S."/>
            <person name="Kim D.H."/>
        </authorList>
    </citation>
    <scope>NUCLEOTIDE SEQUENCE</scope>
</reference>
<dbReference type="PRINTS" id="PR00105">
    <property type="entry name" value="C5METTRFRASE"/>
</dbReference>
<organism evidence="7">
    <name type="scientific">Cryphonectria parasitica</name>
    <name type="common">Chestnut blight fungus</name>
    <name type="synonym">Endothia parasitica</name>
    <dbReference type="NCBI Taxonomy" id="5116"/>
    <lineage>
        <taxon>Eukaryota</taxon>
        <taxon>Fungi</taxon>
        <taxon>Dikarya</taxon>
        <taxon>Ascomycota</taxon>
        <taxon>Pezizomycotina</taxon>
        <taxon>Sordariomycetes</taxon>
        <taxon>Sordariomycetidae</taxon>
        <taxon>Diaporthales</taxon>
        <taxon>Cryphonectriaceae</taxon>
        <taxon>Cryphonectria-Endothia species complex</taxon>
        <taxon>Cryphonectria</taxon>
    </lineage>
</organism>
<evidence type="ECO:0000256" key="4">
    <source>
        <dbReference type="ARBA" id="ARBA00022691"/>
    </source>
</evidence>
<sequence length="1094" mass="121135">MSERLSDVDAPESTIGIEVGRLIERIQAGDVPSNPIQLDDDNVDDQWADDEAAYEAEIRSIERGDLARAEDEEDTQPQWRSGGKGSLYCSHSKKGTRNPCMCGSHDEVNEYRGQDGVHLEVGHVVGLTKEVRVGRYVIDFVEVSRLLVPRGSGLFLLRGVPYSRTRNMGGRLASYKNEVCQVLEVDSDDPRSPVEQATVELTINDVKPEPRVLHRTNKPFPECRFDPASYISSQDREDRAPLTCRWVHTSYYPDKRFRRARRPVDGEVLAHFKEGDVEKNRHRTSDTERTRDWRRGSYTKGGSLVPQGKEEVADAKPGGDGRLPRLAGQKYTVADMFSGAGGYTCGAKMAGFRVVCAVDHWPRCNATYRANHPEVELHEADIMAYCNDLTVDHEPVDLVHLSPPCQTWSPAHTCAGKHDEANIAALYACQYIVEMLRPRFLTLEQTFGIVQDRYLPFFNALVQSLTRYGYSLMWRVLPLVAFGLPQTRKRLVMIGAAPGQPLPDWPKPTHSDSPGAGQRQLVSAIRACRRLVDGEDLHDASGARILDRPPWNGSLPMNRTITTSGGQAYHWSGQRELTLAEFARLQGFPDGYKLVGPCVKKQIGNAFPPVVVHQLLKHMRRWLEEIDCIRNRPDTSDVISISSNDDEKDVGSGGGSSDSNHNDWGGRSVFPSSDHGGGMARIDIVTISSDDDADHINIVGNADSALKSVPAYAKVCEDAAAATLFPPSAENRSEEENDRAVWRTKVRTYSISDGSEDAQRRGSTSSSCTSVVFVSSRWLPTIVEGENLSCSTVEEEDRSCGYSPGVHRHQQQLFIRGNVDEILPQKNRPTAASLSTPAHASAGGRHMSVHGVHGEPLSDVNKDPLKPSSVEATANGRDQRVVTSPWLHGYFKVSFFQSETDDNQEGTTPTRTANIQKPAKEVKATYTGIDTIQPTCSRDVDSCAANTTCDGDKSIYRMCGNGVNSDEKDGEDKQKDEKGSPQGWSDEELGYRSKGMAEVGSEESERPGGVLRYKHSEQIAGSTDSVLYLSSQGTFDDISGSALDQDRKRKEEEGKAYQAKRQERIIVKRLFLDDANDDVKISLSKRHCRGEENL</sequence>
<dbReference type="GO" id="GO:0003886">
    <property type="term" value="F:DNA (cytosine-5-)-methyltransferase activity"/>
    <property type="evidence" value="ECO:0007669"/>
    <property type="project" value="UniProtKB-EC"/>
</dbReference>
<evidence type="ECO:0000313" key="7">
    <source>
        <dbReference type="EMBL" id="AUX13162.1"/>
    </source>
</evidence>
<proteinExistence type="inferred from homology"/>
<feature type="region of interest" description="Disordered" evidence="6">
    <location>
        <begin position="829"/>
        <end position="864"/>
    </location>
</feature>
<feature type="compositionally biased region" description="Polar residues" evidence="6">
    <location>
        <begin position="829"/>
        <end position="838"/>
    </location>
</feature>
<feature type="region of interest" description="Disordered" evidence="6">
    <location>
        <begin position="279"/>
        <end position="323"/>
    </location>
</feature>
<feature type="active site" evidence="5">
    <location>
        <position position="405"/>
    </location>
</feature>
<feature type="region of interest" description="Disordered" evidence="6">
    <location>
        <begin position="637"/>
        <end position="675"/>
    </location>
</feature>
<dbReference type="GO" id="GO:0003677">
    <property type="term" value="F:DNA binding"/>
    <property type="evidence" value="ECO:0007669"/>
    <property type="project" value="TreeGrafter"/>
</dbReference>
<evidence type="ECO:0000256" key="6">
    <source>
        <dbReference type="SAM" id="MobiDB-lite"/>
    </source>
</evidence>
<feature type="compositionally biased region" description="Basic and acidic residues" evidence="6">
    <location>
        <begin position="1044"/>
        <end position="1058"/>
    </location>
</feature>
<feature type="region of interest" description="Disordered" evidence="6">
    <location>
        <begin position="964"/>
        <end position="1010"/>
    </location>
</feature>
<name>A0A2L0E6T6_CRYPA</name>
<dbReference type="EC" id="2.1.1.37" evidence="1"/>
<dbReference type="AlphaFoldDB" id="A0A2L0E6T6"/>
<dbReference type="GO" id="GO:0005634">
    <property type="term" value="C:nucleus"/>
    <property type="evidence" value="ECO:0007669"/>
    <property type="project" value="TreeGrafter"/>
</dbReference>
<dbReference type="Pfam" id="PF00145">
    <property type="entry name" value="DNA_methylase"/>
    <property type="match status" value="2"/>
</dbReference>
<dbReference type="PANTHER" id="PTHR10629:SF52">
    <property type="entry name" value="DNA (CYTOSINE-5)-METHYLTRANSFERASE 1"/>
    <property type="match status" value="1"/>
</dbReference>
<feature type="compositionally biased region" description="Basic and acidic residues" evidence="6">
    <location>
        <begin position="279"/>
        <end position="295"/>
    </location>
</feature>
<feature type="region of interest" description="Disordered" evidence="6">
    <location>
        <begin position="1034"/>
        <end position="1058"/>
    </location>
</feature>
<keyword evidence="3 5" id="KW-0808">Transferase</keyword>
<feature type="compositionally biased region" description="Basic and acidic residues" evidence="6">
    <location>
        <begin position="965"/>
        <end position="979"/>
    </location>
</feature>
<dbReference type="GO" id="GO:0044027">
    <property type="term" value="P:negative regulation of gene expression via chromosomal CpG island methylation"/>
    <property type="evidence" value="ECO:0007669"/>
    <property type="project" value="TreeGrafter"/>
</dbReference>
<dbReference type="PANTHER" id="PTHR10629">
    <property type="entry name" value="CYTOSINE-SPECIFIC METHYLTRANSFERASE"/>
    <property type="match status" value="1"/>
</dbReference>
<feature type="compositionally biased region" description="Basic and acidic residues" evidence="6">
    <location>
        <begin position="308"/>
        <end position="323"/>
    </location>
</feature>
<keyword evidence="4 5" id="KW-0949">S-adenosyl-L-methionine</keyword>
<dbReference type="InterPro" id="IPR029063">
    <property type="entry name" value="SAM-dependent_MTases_sf"/>
</dbReference>